<keyword evidence="4" id="KW-1185">Reference proteome</keyword>
<name>A0A4R3MRH4_9FIRM</name>
<feature type="transmembrane region" description="Helical" evidence="1">
    <location>
        <begin position="42"/>
        <end position="63"/>
    </location>
</feature>
<dbReference type="InterPro" id="IPR052200">
    <property type="entry name" value="Protoporphyrinogen_IX_DH"/>
</dbReference>
<keyword evidence="1" id="KW-0472">Membrane</keyword>
<sequence length="178" mass="20550">MKEKTVILYKTKYGSSKKYAQWISEEVNCEVYEVTDISTDQLIKYNTIVFVGPLYAVGILGFSKIKKKYSTIKNKKVIVVSVGASPAHPEAVNDIINGNFTNEMKERVEFFHLRGAFNFNKLNRIDKFMMALLKIKLKRKREEDLTNDEKGMLASYSRPVDWTNKKAIIPIIESIMRN</sequence>
<proteinExistence type="predicted"/>
<dbReference type="InterPro" id="IPR029039">
    <property type="entry name" value="Flavoprotein-like_sf"/>
</dbReference>
<dbReference type="GO" id="GO:0016651">
    <property type="term" value="F:oxidoreductase activity, acting on NAD(P)H"/>
    <property type="evidence" value="ECO:0007669"/>
    <property type="project" value="UniProtKB-ARBA"/>
</dbReference>
<dbReference type="GO" id="GO:0010181">
    <property type="term" value="F:FMN binding"/>
    <property type="evidence" value="ECO:0007669"/>
    <property type="project" value="InterPro"/>
</dbReference>
<dbReference type="OrthoDB" id="2146857at2"/>
<dbReference type="PANTHER" id="PTHR38030:SF2">
    <property type="entry name" value="PROTOPORPHYRINOGEN IX DEHYDROGENASE [QUINONE]"/>
    <property type="match status" value="1"/>
</dbReference>
<dbReference type="AlphaFoldDB" id="A0A4R3MRH4"/>
<evidence type="ECO:0000313" key="4">
    <source>
        <dbReference type="Proteomes" id="UP000294902"/>
    </source>
</evidence>
<dbReference type="Proteomes" id="UP000294902">
    <property type="component" value="Unassembled WGS sequence"/>
</dbReference>
<dbReference type="GO" id="GO:0070819">
    <property type="term" value="F:menaquinone-dependent protoporphyrinogen oxidase activity"/>
    <property type="evidence" value="ECO:0007669"/>
    <property type="project" value="TreeGrafter"/>
</dbReference>
<gene>
    <name evidence="3" type="ORF">EDC18_10382</name>
</gene>
<evidence type="ECO:0000259" key="2">
    <source>
        <dbReference type="PROSITE" id="PS50902"/>
    </source>
</evidence>
<keyword evidence="1" id="KW-1133">Transmembrane helix</keyword>
<protein>
    <submittedName>
        <fullName evidence="3">Menaquinone-dependent protoporphyrinogen IX oxidase</fullName>
    </submittedName>
</protein>
<dbReference type="EMBL" id="SMAL01000003">
    <property type="protein sequence ID" value="TCT15377.1"/>
    <property type="molecule type" value="Genomic_DNA"/>
</dbReference>
<reference evidence="3 4" key="1">
    <citation type="submission" date="2019-03" db="EMBL/GenBank/DDBJ databases">
        <title>Genomic Encyclopedia of Type Strains, Phase IV (KMG-IV): sequencing the most valuable type-strain genomes for metagenomic binning, comparative biology and taxonomic classification.</title>
        <authorList>
            <person name="Goeker M."/>
        </authorList>
    </citation>
    <scope>NUCLEOTIDE SEQUENCE [LARGE SCALE GENOMIC DNA]</scope>
    <source>
        <strain evidence="3 4">DSM 24629</strain>
    </source>
</reference>
<dbReference type="PROSITE" id="PS50902">
    <property type="entry name" value="FLAVODOXIN_LIKE"/>
    <property type="match status" value="1"/>
</dbReference>
<dbReference type="Gene3D" id="3.40.50.360">
    <property type="match status" value="1"/>
</dbReference>
<comment type="caution">
    <text evidence="3">The sequence shown here is derived from an EMBL/GenBank/DDBJ whole genome shotgun (WGS) entry which is preliminary data.</text>
</comment>
<dbReference type="SUPFAM" id="SSF52218">
    <property type="entry name" value="Flavoproteins"/>
    <property type="match status" value="1"/>
</dbReference>
<accession>A0A4R3MRH4</accession>
<dbReference type="GO" id="GO:0006783">
    <property type="term" value="P:heme biosynthetic process"/>
    <property type="evidence" value="ECO:0007669"/>
    <property type="project" value="TreeGrafter"/>
</dbReference>
<dbReference type="PANTHER" id="PTHR38030">
    <property type="entry name" value="PROTOPORPHYRINOGEN IX DEHYDROGENASE [MENAQUINONE]"/>
    <property type="match status" value="1"/>
</dbReference>
<dbReference type="InterPro" id="IPR026816">
    <property type="entry name" value="Flavodoxin_dom"/>
</dbReference>
<organism evidence="3 4">
    <name type="scientific">Natranaerovirga pectinivora</name>
    <dbReference type="NCBI Taxonomy" id="682400"/>
    <lineage>
        <taxon>Bacteria</taxon>
        <taxon>Bacillati</taxon>
        <taxon>Bacillota</taxon>
        <taxon>Clostridia</taxon>
        <taxon>Lachnospirales</taxon>
        <taxon>Natranaerovirgaceae</taxon>
        <taxon>Natranaerovirga</taxon>
    </lineage>
</organism>
<feature type="domain" description="Flavodoxin-like" evidence="2">
    <location>
        <begin position="5"/>
        <end position="178"/>
    </location>
</feature>
<evidence type="ECO:0000256" key="1">
    <source>
        <dbReference type="SAM" id="Phobius"/>
    </source>
</evidence>
<keyword evidence="1" id="KW-0812">Transmembrane</keyword>
<dbReference type="Pfam" id="PF12724">
    <property type="entry name" value="Flavodoxin_5"/>
    <property type="match status" value="1"/>
</dbReference>
<dbReference type="InterPro" id="IPR008254">
    <property type="entry name" value="Flavodoxin/NO_synth"/>
</dbReference>
<dbReference type="RefSeq" id="WP_132251016.1">
    <property type="nucleotide sequence ID" value="NZ_SMAL01000003.1"/>
</dbReference>
<evidence type="ECO:0000313" key="3">
    <source>
        <dbReference type="EMBL" id="TCT15377.1"/>
    </source>
</evidence>